<gene>
    <name evidence="2" type="ORF">D187_005603</name>
</gene>
<evidence type="ECO:0000256" key="1">
    <source>
        <dbReference type="SAM" id="MobiDB-lite"/>
    </source>
</evidence>
<dbReference type="AlphaFoldDB" id="S9NZC8"/>
<comment type="caution">
    <text evidence="2">The sequence shown here is derived from an EMBL/GenBank/DDBJ whole genome shotgun (WGS) entry which is preliminary data.</text>
</comment>
<evidence type="ECO:0000313" key="3">
    <source>
        <dbReference type="Proteomes" id="UP000011682"/>
    </source>
</evidence>
<feature type="region of interest" description="Disordered" evidence="1">
    <location>
        <begin position="65"/>
        <end position="97"/>
    </location>
</feature>
<name>S9NZC8_CYSF2</name>
<feature type="region of interest" description="Disordered" evidence="1">
    <location>
        <begin position="1"/>
        <end position="31"/>
    </location>
</feature>
<organism evidence="2 3">
    <name type="scientific">Cystobacter fuscus (strain ATCC 25194 / DSM 2262 / NBRC 100088 / M29)</name>
    <dbReference type="NCBI Taxonomy" id="1242864"/>
    <lineage>
        <taxon>Bacteria</taxon>
        <taxon>Pseudomonadati</taxon>
        <taxon>Myxococcota</taxon>
        <taxon>Myxococcia</taxon>
        <taxon>Myxococcales</taxon>
        <taxon>Cystobacterineae</taxon>
        <taxon>Archangiaceae</taxon>
        <taxon>Cystobacter</taxon>
    </lineage>
</organism>
<keyword evidence="3" id="KW-1185">Reference proteome</keyword>
<sequence length="97" mass="11032">MADDQNGKDGGRGRFERGAAYDEVGPGLGRLHDAWDVETGRPALQLLPTDRVDWQPEGPWRVTLLCEPHPAQERVSKNSRDTARRNTRREGERRKGR</sequence>
<evidence type="ECO:0000313" key="2">
    <source>
        <dbReference type="EMBL" id="EPX57555.1"/>
    </source>
</evidence>
<feature type="compositionally biased region" description="Basic and acidic residues" evidence="1">
    <location>
        <begin position="70"/>
        <end position="97"/>
    </location>
</feature>
<reference evidence="2" key="1">
    <citation type="submission" date="2013-05" db="EMBL/GenBank/DDBJ databases">
        <title>Genome assembly of Cystobacter fuscus DSM 2262.</title>
        <authorList>
            <person name="Sharma G."/>
            <person name="Khatri I."/>
            <person name="Kaur C."/>
            <person name="Mayilraj S."/>
            <person name="Subramanian S."/>
        </authorList>
    </citation>
    <scope>NUCLEOTIDE SEQUENCE [LARGE SCALE GENOMIC DNA]</scope>
    <source>
        <strain evidence="2">DSM 2262</strain>
    </source>
</reference>
<dbReference type="EMBL" id="ANAH02000042">
    <property type="protein sequence ID" value="EPX57555.1"/>
    <property type="molecule type" value="Genomic_DNA"/>
</dbReference>
<feature type="compositionally biased region" description="Basic and acidic residues" evidence="1">
    <location>
        <begin position="1"/>
        <end position="20"/>
    </location>
</feature>
<dbReference type="Proteomes" id="UP000011682">
    <property type="component" value="Unassembled WGS sequence"/>
</dbReference>
<protein>
    <submittedName>
        <fullName evidence="2">Uncharacterized protein</fullName>
    </submittedName>
</protein>
<accession>S9NZC8</accession>
<proteinExistence type="predicted"/>